<evidence type="ECO:0000256" key="5">
    <source>
        <dbReference type="ARBA" id="ARBA00022692"/>
    </source>
</evidence>
<comment type="caution">
    <text evidence="9">The sequence shown here is derived from an EMBL/GenBank/DDBJ whole genome shotgun (WGS) entry which is preliminary data.</text>
</comment>
<dbReference type="RefSeq" id="WP_317946176.1">
    <property type="nucleotide sequence ID" value="NZ_JAUBDI010000023.1"/>
</dbReference>
<feature type="transmembrane region" description="Helical" evidence="8">
    <location>
        <begin position="469"/>
        <end position="488"/>
    </location>
</feature>
<name>A0ABU4GCX5_9BACL</name>
<feature type="transmembrane region" description="Helical" evidence="8">
    <location>
        <begin position="439"/>
        <end position="457"/>
    </location>
</feature>
<keyword evidence="6 8" id="KW-1133">Transmembrane helix</keyword>
<keyword evidence="5 8" id="KW-0812">Transmembrane</keyword>
<gene>
    <name evidence="9" type="ORF">QT711_16720</name>
</gene>
<feature type="transmembrane region" description="Helical" evidence="8">
    <location>
        <begin position="222"/>
        <end position="242"/>
    </location>
</feature>
<evidence type="ECO:0000313" key="9">
    <source>
        <dbReference type="EMBL" id="MDW0114841.1"/>
    </source>
</evidence>
<feature type="transmembrane region" description="Helical" evidence="8">
    <location>
        <begin position="345"/>
        <end position="368"/>
    </location>
</feature>
<feature type="transmembrane region" description="Helical" evidence="8">
    <location>
        <begin position="254"/>
        <end position="273"/>
    </location>
</feature>
<feature type="transmembrane region" description="Helical" evidence="8">
    <location>
        <begin position="189"/>
        <end position="210"/>
    </location>
</feature>
<dbReference type="Pfam" id="PF02028">
    <property type="entry name" value="BCCT"/>
    <property type="match status" value="1"/>
</dbReference>
<dbReference type="NCBIfam" id="TIGR00842">
    <property type="entry name" value="bcct"/>
    <property type="match status" value="1"/>
</dbReference>
<comment type="subcellular location">
    <subcellularLocation>
        <location evidence="1">Cell membrane</location>
        <topology evidence="1">Multi-pass membrane protein</topology>
    </subcellularLocation>
</comment>
<organism evidence="9 10">
    <name type="scientific">Sporosarcina saromensis</name>
    <dbReference type="NCBI Taxonomy" id="359365"/>
    <lineage>
        <taxon>Bacteria</taxon>
        <taxon>Bacillati</taxon>
        <taxon>Bacillota</taxon>
        <taxon>Bacilli</taxon>
        <taxon>Bacillales</taxon>
        <taxon>Caryophanaceae</taxon>
        <taxon>Sporosarcina</taxon>
    </lineage>
</organism>
<feature type="transmembrane region" description="Helical" evidence="8">
    <location>
        <begin position="88"/>
        <end position="109"/>
    </location>
</feature>
<evidence type="ECO:0000256" key="4">
    <source>
        <dbReference type="ARBA" id="ARBA00022475"/>
    </source>
</evidence>
<feature type="transmembrane region" description="Helical" evidence="8">
    <location>
        <begin position="315"/>
        <end position="333"/>
    </location>
</feature>
<reference evidence="9 10" key="1">
    <citation type="submission" date="2023-06" db="EMBL/GenBank/DDBJ databases">
        <title>Sporosarcina sp. nov., isolated from Korean traditional fermented seafood 'Jeotgal'.</title>
        <authorList>
            <person name="Yang A.I."/>
            <person name="Shin N.-R."/>
        </authorList>
    </citation>
    <scope>NUCLEOTIDE SEQUENCE [LARGE SCALE GENOMIC DNA]</scope>
    <source>
        <strain evidence="9 10">KCTC13119</strain>
    </source>
</reference>
<evidence type="ECO:0000256" key="7">
    <source>
        <dbReference type="ARBA" id="ARBA00023136"/>
    </source>
</evidence>
<keyword evidence="3" id="KW-0813">Transport</keyword>
<keyword evidence="7 8" id="KW-0472">Membrane</keyword>
<protein>
    <submittedName>
        <fullName evidence="9">BCCT family transporter</fullName>
    </submittedName>
</protein>
<proteinExistence type="inferred from homology"/>
<keyword evidence="4" id="KW-1003">Cell membrane</keyword>
<comment type="similarity">
    <text evidence="2">Belongs to the BCCT transporter (TC 2.A.15) family.</text>
</comment>
<evidence type="ECO:0000256" key="3">
    <source>
        <dbReference type="ARBA" id="ARBA00022448"/>
    </source>
</evidence>
<feature type="transmembrane region" description="Helical" evidence="8">
    <location>
        <begin position="48"/>
        <end position="68"/>
    </location>
</feature>
<keyword evidence="10" id="KW-1185">Reference proteome</keyword>
<feature type="transmembrane region" description="Helical" evidence="8">
    <location>
        <begin position="143"/>
        <end position="161"/>
    </location>
</feature>
<evidence type="ECO:0000256" key="1">
    <source>
        <dbReference type="ARBA" id="ARBA00004651"/>
    </source>
</evidence>
<evidence type="ECO:0000256" key="6">
    <source>
        <dbReference type="ARBA" id="ARBA00022989"/>
    </source>
</evidence>
<evidence type="ECO:0000313" key="10">
    <source>
        <dbReference type="Proteomes" id="UP001282284"/>
    </source>
</evidence>
<dbReference type="EMBL" id="JAUBDI010000023">
    <property type="protein sequence ID" value="MDW0114841.1"/>
    <property type="molecule type" value="Genomic_DNA"/>
</dbReference>
<accession>A0ABU4GCX5</accession>
<dbReference type="InterPro" id="IPR000060">
    <property type="entry name" value="BCCT_transptr"/>
</dbReference>
<evidence type="ECO:0000256" key="2">
    <source>
        <dbReference type="ARBA" id="ARBA00005658"/>
    </source>
</evidence>
<sequence length="541" mass="58892">MERNTTPLNSVFWISATAVTFLVIWGVVDAVGLSQLANRAYDKVADAFGWFYLISVLVIVLFCAGLAISKYGRIKLGRDDEKPKYSYFAWIGMLFSCGFGAGLVFWGIAEPMNHFAQSPIGAEGLTPEAGRLAMQYSFFNWGVHQWSVFTIVGLSLAYMQFRKKEKGMISDTLDPLIGKQKKMSLRKTINTLAVITTVLGVATSLGMGILQINGGLNYVFQVPQNTTILLVIVLGLLALYLLSTLTGLDKGIKFLSILNMCLAIGMIAVVLFLGPTTFIFEAFALGVGDYVQNFFSMSLGMSPYDGNSWSKAWTVGYWAWVIAWSPFVGAFIARISRGRTIREFVFGVLVVPPFIAVVWIAVFGGTAIHMDLFQGTNIAGAVQQDVTSALFATFGNFPMSTALSVIFLLLIVTFLVTSADSAAFVLAMMTSDGNQNPSNLLKAVWGVLMAAIVAVLINSSGLQGLQTASLIAALPFSIILLLMGVSLLKTIKADERMGFAVEEDGAVYETETMPRKEQKEKAYQLVEARSVVEARPVLPKK</sequence>
<dbReference type="PANTHER" id="PTHR30047:SF7">
    <property type="entry name" value="HIGH-AFFINITY CHOLINE TRANSPORT PROTEIN"/>
    <property type="match status" value="1"/>
</dbReference>
<dbReference type="Proteomes" id="UP001282284">
    <property type="component" value="Unassembled WGS sequence"/>
</dbReference>
<feature type="transmembrane region" description="Helical" evidence="8">
    <location>
        <begin position="402"/>
        <end position="427"/>
    </location>
</feature>
<dbReference type="PANTHER" id="PTHR30047">
    <property type="entry name" value="HIGH-AFFINITY CHOLINE TRANSPORT PROTEIN-RELATED"/>
    <property type="match status" value="1"/>
</dbReference>
<feature type="transmembrane region" description="Helical" evidence="8">
    <location>
        <begin position="7"/>
        <end position="28"/>
    </location>
</feature>
<evidence type="ECO:0000256" key="8">
    <source>
        <dbReference type="SAM" id="Phobius"/>
    </source>
</evidence>